<dbReference type="Gene3D" id="3.30.420.10">
    <property type="entry name" value="Ribonuclease H-like superfamily/Ribonuclease H"/>
    <property type="match status" value="1"/>
</dbReference>
<evidence type="ECO:0000313" key="3">
    <source>
        <dbReference type="Proteomes" id="UP001148838"/>
    </source>
</evidence>
<dbReference type="Pfam" id="PF00075">
    <property type="entry name" value="RNase_H"/>
    <property type="match status" value="1"/>
</dbReference>
<name>A0ABQ8T6F2_PERAM</name>
<evidence type="ECO:0000259" key="1">
    <source>
        <dbReference type="Pfam" id="PF00075"/>
    </source>
</evidence>
<gene>
    <name evidence="2" type="ORF">ANN_11929</name>
</gene>
<dbReference type="InterPro" id="IPR002156">
    <property type="entry name" value="RNaseH_domain"/>
</dbReference>
<proteinExistence type="predicted"/>
<dbReference type="EMBL" id="JAJSOF020000015">
    <property type="protein sequence ID" value="KAJ4442063.1"/>
    <property type="molecule type" value="Genomic_DNA"/>
</dbReference>
<dbReference type="SUPFAM" id="SSF53098">
    <property type="entry name" value="Ribonuclease H-like"/>
    <property type="match status" value="1"/>
</dbReference>
<accession>A0ABQ8T6F2</accession>
<comment type="caution">
    <text evidence="2">The sequence shown here is derived from an EMBL/GenBank/DDBJ whole genome shotgun (WGS) entry which is preliminary data.</text>
</comment>
<keyword evidence="3" id="KW-1185">Reference proteome</keyword>
<reference evidence="2 3" key="1">
    <citation type="journal article" date="2022" name="Allergy">
        <title>Genome assembly and annotation of Periplaneta americana reveal a comprehensive cockroach allergen profile.</title>
        <authorList>
            <person name="Wang L."/>
            <person name="Xiong Q."/>
            <person name="Saelim N."/>
            <person name="Wang L."/>
            <person name="Nong W."/>
            <person name="Wan A.T."/>
            <person name="Shi M."/>
            <person name="Liu X."/>
            <person name="Cao Q."/>
            <person name="Hui J.H.L."/>
            <person name="Sookrung N."/>
            <person name="Leung T.F."/>
            <person name="Tungtrongchitr A."/>
            <person name="Tsui S.K.W."/>
        </authorList>
    </citation>
    <scope>NUCLEOTIDE SEQUENCE [LARGE SCALE GENOMIC DNA]</scope>
    <source>
        <strain evidence="2">PWHHKU_190912</strain>
    </source>
</reference>
<evidence type="ECO:0000313" key="2">
    <source>
        <dbReference type="EMBL" id="KAJ4442063.1"/>
    </source>
</evidence>
<dbReference type="InterPro" id="IPR012337">
    <property type="entry name" value="RNaseH-like_sf"/>
</dbReference>
<sequence length="227" mass="26145">MWTGVPLLCTLLYSPEFIPQGATVDKILYKEIIGRLSNSIRRKRPELWHRKNGCCYTTTPLHIAPSFKVNPVSSIKVHLPQIHFNILTDSRITIDSLKNNHNHKYLIEEIRKKVLILEKVNWTTEFFWIKAHSGTYGNELADRLAKATAQNKDAAVCFDKIPKSIIQTEIEEEGKLKWQKEWDDTTKAAITKSYFPDVKVRLKMELNITAIFTSMVTGHGMTRANLH</sequence>
<dbReference type="Proteomes" id="UP001148838">
    <property type="component" value="Unassembled WGS sequence"/>
</dbReference>
<dbReference type="InterPro" id="IPR036397">
    <property type="entry name" value="RNaseH_sf"/>
</dbReference>
<protein>
    <recommendedName>
        <fullName evidence="1">RNase H type-1 domain-containing protein</fullName>
    </recommendedName>
</protein>
<organism evidence="2 3">
    <name type="scientific">Periplaneta americana</name>
    <name type="common">American cockroach</name>
    <name type="synonym">Blatta americana</name>
    <dbReference type="NCBI Taxonomy" id="6978"/>
    <lineage>
        <taxon>Eukaryota</taxon>
        <taxon>Metazoa</taxon>
        <taxon>Ecdysozoa</taxon>
        <taxon>Arthropoda</taxon>
        <taxon>Hexapoda</taxon>
        <taxon>Insecta</taxon>
        <taxon>Pterygota</taxon>
        <taxon>Neoptera</taxon>
        <taxon>Polyneoptera</taxon>
        <taxon>Dictyoptera</taxon>
        <taxon>Blattodea</taxon>
        <taxon>Blattoidea</taxon>
        <taxon>Blattidae</taxon>
        <taxon>Blattinae</taxon>
        <taxon>Periplaneta</taxon>
    </lineage>
</organism>
<feature type="domain" description="RNase H type-1" evidence="1">
    <location>
        <begin position="80"/>
        <end position="149"/>
    </location>
</feature>